<keyword evidence="2" id="KW-1185">Reference proteome</keyword>
<gene>
    <name evidence="1" type="ORF">F383_14270</name>
</gene>
<evidence type="ECO:0000313" key="1">
    <source>
        <dbReference type="EMBL" id="KHG10940.1"/>
    </source>
</evidence>
<dbReference type="EMBL" id="KN394890">
    <property type="protein sequence ID" value="KHG10940.1"/>
    <property type="molecule type" value="Genomic_DNA"/>
</dbReference>
<accession>A0A0B0NDM4</accession>
<name>A0A0B0NDM4_GOSAR</name>
<organism evidence="1 2">
    <name type="scientific">Gossypium arboreum</name>
    <name type="common">Tree cotton</name>
    <name type="synonym">Gossypium nanking</name>
    <dbReference type="NCBI Taxonomy" id="29729"/>
    <lineage>
        <taxon>Eukaryota</taxon>
        <taxon>Viridiplantae</taxon>
        <taxon>Streptophyta</taxon>
        <taxon>Embryophyta</taxon>
        <taxon>Tracheophyta</taxon>
        <taxon>Spermatophyta</taxon>
        <taxon>Magnoliopsida</taxon>
        <taxon>eudicotyledons</taxon>
        <taxon>Gunneridae</taxon>
        <taxon>Pentapetalae</taxon>
        <taxon>rosids</taxon>
        <taxon>malvids</taxon>
        <taxon>Malvales</taxon>
        <taxon>Malvaceae</taxon>
        <taxon>Malvoideae</taxon>
        <taxon>Gossypium</taxon>
    </lineage>
</organism>
<protein>
    <submittedName>
        <fullName evidence="1">Uncharacterized protein</fullName>
    </submittedName>
</protein>
<dbReference type="AlphaFoldDB" id="A0A0B0NDM4"/>
<evidence type="ECO:0000313" key="2">
    <source>
        <dbReference type="Proteomes" id="UP000032142"/>
    </source>
</evidence>
<dbReference type="Proteomes" id="UP000032142">
    <property type="component" value="Unassembled WGS sequence"/>
</dbReference>
<sequence length="29" mass="3510">MDLFTCDVYSVTYLNPEWMMDYVCVTRTL</sequence>
<proteinExistence type="predicted"/>
<reference evidence="2" key="1">
    <citation type="submission" date="2014-09" db="EMBL/GenBank/DDBJ databases">
        <authorList>
            <person name="Mudge J."/>
            <person name="Ramaraj T."/>
            <person name="Lindquist I.E."/>
            <person name="Bharti A.K."/>
            <person name="Sundararajan A."/>
            <person name="Cameron C.T."/>
            <person name="Woodward J.E."/>
            <person name="May G.D."/>
            <person name="Brubaker C."/>
            <person name="Broadhvest J."/>
            <person name="Wilkins T.A."/>
        </authorList>
    </citation>
    <scope>NUCLEOTIDE SEQUENCE</scope>
    <source>
        <strain evidence="2">cv. AKA8401</strain>
    </source>
</reference>